<dbReference type="PROSITE" id="PS51525">
    <property type="entry name" value="NET"/>
    <property type="match status" value="1"/>
</dbReference>
<dbReference type="Gene3D" id="1.20.1270.220">
    <property type="match status" value="1"/>
</dbReference>
<evidence type="ECO:0000313" key="5">
    <source>
        <dbReference type="EMBL" id="KAG2391649.1"/>
    </source>
</evidence>
<dbReference type="InterPro" id="IPR038336">
    <property type="entry name" value="NET_sf"/>
</dbReference>
<dbReference type="AlphaFoldDB" id="A0A8T0K4L1"/>
<accession>A0A8T0K4L1</accession>
<gene>
    <name evidence="5" type="ORF">HKW66_Vig0125900</name>
</gene>
<protein>
    <submittedName>
        <fullName evidence="5">Bromodomain-containing protein</fullName>
    </submittedName>
</protein>
<comment type="caution">
    <text evidence="5">The sequence shown here is derived from an EMBL/GenBank/DDBJ whole genome shotgun (WGS) entry which is preliminary data.</text>
</comment>
<dbReference type="PANTHER" id="PTHR45926">
    <property type="entry name" value="OSJNBA0053K19.4 PROTEIN"/>
    <property type="match status" value="1"/>
</dbReference>
<name>A0A8T0K4L1_PHAAN</name>
<organism evidence="5 6">
    <name type="scientific">Phaseolus angularis</name>
    <name type="common">Azuki bean</name>
    <name type="synonym">Vigna angularis</name>
    <dbReference type="NCBI Taxonomy" id="3914"/>
    <lineage>
        <taxon>Eukaryota</taxon>
        <taxon>Viridiplantae</taxon>
        <taxon>Streptophyta</taxon>
        <taxon>Embryophyta</taxon>
        <taxon>Tracheophyta</taxon>
        <taxon>Spermatophyta</taxon>
        <taxon>Magnoliopsida</taxon>
        <taxon>eudicotyledons</taxon>
        <taxon>Gunneridae</taxon>
        <taxon>Pentapetalae</taxon>
        <taxon>rosids</taxon>
        <taxon>fabids</taxon>
        <taxon>Fabales</taxon>
        <taxon>Fabaceae</taxon>
        <taxon>Papilionoideae</taxon>
        <taxon>50 kb inversion clade</taxon>
        <taxon>NPAAA clade</taxon>
        <taxon>indigoferoid/millettioid clade</taxon>
        <taxon>Phaseoleae</taxon>
        <taxon>Vigna</taxon>
    </lineage>
</organism>
<keyword evidence="1" id="KW-0805">Transcription regulation</keyword>
<sequence length="82" mass="9357">MEQVVQIIRRSNGHLKHDGDDIELDIEAVDTETLWELDRTLSSEMVPRHTAVPPGETHREKPSWRYHPCTTTTTSVGAPQPR</sequence>
<feature type="region of interest" description="Disordered" evidence="3">
    <location>
        <begin position="46"/>
        <end position="82"/>
    </location>
</feature>
<feature type="domain" description="NET" evidence="4">
    <location>
        <begin position="1"/>
        <end position="52"/>
    </location>
</feature>
<reference evidence="5 6" key="1">
    <citation type="submission" date="2020-05" db="EMBL/GenBank/DDBJ databases">
        <title>Vigna angularis (adzuki bean) Var. LongXiaoDou No. 4 denovo assembly.</title>
        <authorList>
            <person name="Xiang H."/>
        </authorList>
    </citation>
    <scope>NUCLEOTIDE SEQUENCE [LARGE SCALE GENOMIC DNA]</scope>
    <source>
        <tissue evidence="5">Leaf</tissue>
    </source>
</reference>
<dbReference type="InterPro" id="IPR027353">
    <property type="entry name" value="NET_dom"/>
</dbReference>
<dbReference type="Proteomes" id="UP000743370">
    <property type="component" value="Unassembled WGS sequence"/>
</dbReference>
<evidence type="ECO:0000256" key="1">
    <source>
        <dbReference type="ARBA" id="ARBA00023015"/>
    </source>
</evidence>
<proteinExistence type="predicted"/>
<feature type="compositionally biased region" description="Polar residues" evidence="3">
    <location>
        <begin position="69"/>
        <end position="82"/>
    </location>
</feature>
<evidence type="ECO:0000259" key="4">
    <source>
        <dbReference type="PROSITE" id="PS51525"/>
    </source>
</evidence>
<dbReference type="EMBL" id="JABFOF010000007">
    <property type="protein sequence ID" value="KAG2391649.1"/>
    <property type="molecule type" value="Genomic_DNA"/>
</dbReference>
<evidence type="ECO:0000256" key="3">
    <source>
        <dbReference type="SAM" id="MobiDB-lite"/>
    </source>
</evidence>
<evidence type="ECO:0000256" key="2">
    <source>
        <dbReference type="ARBA" id="ARBA00023163"/>
    </source>
</evidence>
<dbReference type="Pfam" id="PF17035">
    <property type="entry name" value="BET"/>
    <property type="match status" value="1"/>
</dbReference>
<evidence type="ECO:0000313" key="6">
    <source>
        <dbReference type="Proteomes" id="UP000743370"/>
    </source>
</evidence>
<keyword evidence="2" id="KW-0804">Transcription</keyword>